<evidence type="ECO:0000313" key="2">
    <source>
        <dbReference type="EMBL" id="SHN47505.1"/>
    </source>
</evidence>
<name>A0A1M7RME6_9ACTN</name>
<sequence>MIGLHRLAWRRQRWAVFVALLVVAFYVWGATVRSPEFAALAWRAGSFAEPWYVLPIGFGACWAAPLLAREQQRRTVDLAYTQSVSRAGWLLTWIAPVLIVAAVATTSVYVAFAYVIEPGVYSAWGIVTPEDIPFAVGMVLLAVAVGLFAGAVFGRTVPAVAAAVAGILAVPYPLRIVAVLMAATETDTFPWYVVLDTYLAAAVLLAGTAWWMIRRVPRS</sequence>
<protein>
    <recommendedName>
        <fullName evidence="4">ABC-2 family transporter protein</fullName>
    </recommendedName>
</protein>
<feature type="transmembrane region" description="Helical" evidence="1">
    <location>
        <begin position="189"/>
        <end position="213"/>
    </location>
</feature>
<gene>
    <name evidence="2" type="ORF">SAMN05443668_12463</name>
</gene>
<keyword evidence="1" id="KW-0812">Transmembrane</keyword>
<feature type="transmembrane region" description="Helical" evidence="1">
    <location>
        <begin position="160"/>
        <end position="183"/>
    </location>
</feature>
<evidence type="ECO:0008006" key="4">
    <source>
        <dbReference type="Google" id="ProtNLM"/>
    </source>
</evidence>
<feature type="transmembrane region" description="Helical" evidence="1">
    <location>
        <begin position="51"/>
        <end position="68"/>
    </location>
</feature>
<evidence type="ECO:0000256" key="1">
    <source>
        <dbReference type="SAM" id="Phobius"/>
    </source>
</evidence>
<keyword evidence="1" id="KW-1133">Transmembrane helix</keyword>
<keyword evidence="1" id="KW-0472">Membrane</keyword>
<dbReference type="STRING" id="134849.SAMN05443668_12463"/>
<proteinExistence type="predicted"/>
<dbReference type="Proteomes" id="UP000184440">
    <property type="component" value="Unassembled WGS sequence"/>
</dbReference>
<accession>A0A1M7RME6</accession>
<organism evidence="2 3">
    <name type="scientific">Cryptosporangium aurantiacum</name>
    <dbReference type="NCBI Taxonomy" id="134849"/>
    <lineage>
        <taxon>Bacteria</taxon>
        <taxon>Bacillati</taxon>
        <taxon>Actinomycetota</taxon>
        <taxon>Actinomycetes</taxon>
        <taxon>Cryptosporangiales</taxon>
        <taxon>Cryptosporangiaceae</taxon>
        <taxon>Cryptosporangium</taxon>
    </lineage>
</organism>
<evidence type="ECO:0000313" key="3">
    <source>
        <dbReference type="Proteomes" id="UP000184440"/>
    </source>
</evidence>
<feature type="transmembrane region" description="Helical" evidence="1">
    <location>
        <begin position="12"/>
        <end position="31"/>
    </location>
</feature>
<reference evidence="2 3" key="1">
    <citation type="submission" date="2016-11" db="EMBL/GenBank/DDBJ databases">
        <authorList>
            <person name="Jaros S."/>
            <person name="Januszkiewicz K."/>
            <person name="Wedrychowicz H."/>
        </authorList>
    </citation>
    <scope>NUCLEOTIDE SEQUENCE [LARGE SCALE GENOMIC DNA]</scope>
    <source>
        <strain evidence="2 3">DSM 46144</strain>
    </source>
</reference>
<feature type="transmembrane region" description="Helical" evidence="1">
    <location>
        <begin position="132"/>
        <end position="153"/>
    </location>
</feature>
<dbReference type="OrthoDB" id="3579673at2"/>
<dbReference type="AlphaFoldDB" id="A0A1M7RME6"/>
<keyword evidence="3" id="KW-1185">Reference proteome</keyword>
<dbReference type="RefSeq" id="WP_073265405.1">
    <property type="nucleotide sequence ID" value="NZ_FRCS01000024.1"/>
</dbReference>
<feature type="transmembrane region" description="Helical" evidence="1">
    <location>
        <begin position="89"/>
        <end position="112"/>
    </location>
</feature>
<dbReference type="EMBL" id="FRCS01000024">
    <property type="protein sequence ID" value="SHN47505.1"/>
    <property type="molecule type" value="Genomic_DNA"/>
</dbReference>